<keyword evidence="1" id="KW-0880">Kelch repeat</keyword>
<dbReference type="InterPro" id="IPR003609">
    <property type="entry name" value="Pan_app"/>
</dbReference>
<dbReference type="Gene3D" id="1.25.40.20">
    <property type="entry name" value="Ankyrin repeat-containing domain"/>
    <property type="match status" value="1"/>
</dbReference>
<evidence type="ECO:0000313" key="6">
    <source>
        <dbReference type="Proteomes" id="UP000663829"/>
    </source>
</evidence>
<dbReference type="OrthoDB" id="45365at2759"/>
<evidence type="ECO:0000256" key="2">
    <source>
        <dbReference type="PROSITE-ProRule" id="PRU00023"/>
    </source>
</evidence>
<dbReference type="SMART" id="SM00612">
    <property type="entry name" value="Kelch"/>
    <property type="match status" value="3"/>
</dbReference>
<evidence type="ECO:0000256" key="1">
    <source>
        <dbReference type="ARBA" id="ARBA00022441"/>
    </source>
</evidence>
<dbReference type="Gene3D" id="2.120.10.80">
    <property type="entry name" value="Kelch-type beta propeller"/>
    <property type="match status" value="1"/>
</dbReference>
<protein>
    <recommendedName>
        <fullName evidence="3">Apple domain-containing protein</fullName>
    </recommendedName>
</protein>
<name>A0A813Y1C8_9BILA</name>
<dbReference type="EMBL" id="CAJOBC010001235">
    <property type="protein sequence ID" value="CAF3665689.1"/>
    <property type="molecule type" value="Genomic_DNA"/>
</dbReference>
<keyword evidence="6" id="KW-1185">Reference proteome</keyword>
<dbReference type="Proteomes" id="UP000681722">
    <property type="component" value="Unassembled WGS sequence"/>
</dbReference>
<gene>
    <name evidence="4" type="ORF">GPM918_LOCUS7518</name>
    <name evidence="5" type="ORF">SRO942_LOCUS7518</name>
</gene>
<dbReference type="AlphaFoldDB" id="A0A813Y1C8"/>
<dbReference type="SUPFAM" id="SSF117281">
    <property type="entry name" value="Kelch motif"/>
    <property type="match status" value="1"/>
</dbReference>
<dbReference type="SUPFAM" id="SSF48403">
    <property type="entry name" value="Ankyrin repeat"/>
    <property type="match status" value="1"/>
</dbReference>
<dbReference type="SUPFAM" id="SSF81321">
    <property type="entry name" value="Family A G protein-coupled receptor-like"/>
    <property type="match status" value="1"/>
</dbReference>
<dbReference type="InterPro" id="IPR015915">
    <property type="entry name" value="Kelch-typ_b-propeller"/>
</dbReference>
<evidence type="ECO:0000313" key="5">
    <source>
        <dbReference type="EMBL" id="CAF3665689.1"/>
    </source>
</evidence>
<accession>A0A813Y1C8</accession>
<dbReference type="PROSITE" id="PS50088">
    <property type="entry name" value="ANK_REPEAT"/>
    <property type="match status" value="1"/>
</dbReference>
<dbReference type="PANTHER" id="PTHR45632:SF26">
    <property type="entry name" value="BTB DOMAIN-CONTAINING PROTEIN"/>
    <property type="match status" value="1"/>
</dbReference>
<feature type="repeat" description="ANK" evidence="2">
    <location>
        <begin position="96"/>
        <end position="128"/>
    </location>
</feature>
<keyword evidence="2" id="KW-0040">ANK repeat</keyword>
<organism evidence="4 6">
    <name type="scientific">Didymodactylos carnosus</name>
    <dbReference type="NCBI Taxonomy" id="1234261"/>
    <lineage>
        <taxon>Eukaryota</taxon>
        <taxon>Metazoa</taxon>
        <taxon>Spiralia</taxon>
        <taxon>Gnathifera</taxon>
        <taxon>Rotifera</taxon>
        <taxon>Eurotatoria</taxon>
        <taxon>Bdelloidea</taxon>
        <taxon>Philodinida</taxon>
        <taxon>Philodinidae</taxon>
        <taxon>Didymodactylos</taxon>
    </lineage>
</organism>
<reference evidence="4" key="1">
    <citation type="submission" date="2021-02" db="EMBL/GenBank/DDBJ databases">
        <authorList>
            <person name="Nowell W R."/>
        </authorList>
    </citation>
    <scope>NUCLEOTIDE SEQUENCE</scope>
</reference>
<evidence type="ECO:0000259" key="3">
    <source>
        <dbReference type="Pfam" id="PF00024"/>
    </source>
</evidence>
<dbReference type="Gene3D" id="1.20.1070.10">
    <property type="entry name" value="Rhodopsin 7-helix transmembrane proteins"/>
    <property type="match status" value="1"/>
</dbReference>
<dbReference type="SMART" id="SM00248">
    <property type="entry name" value="ANK"/>
    <property type="match status" value="1"/>
</dbReference>
<dbReference type="InterPro" id="IPR006652">
    <property type="entry name" value="Kelch_1"/>
</dbReference>
<dbReference type="PANTHER" id="PTHR45632">
    <property type="entry name" value="LD33804P"/>
    <property type="match status" value="1"/>
</dbReference>
<dbReference type="InterPro" id="IPR036770">
    <property type="entry name" value="Ankyrin_rpt-contain_sf"/>
</dbReference>
<dbReference type="Pfam" id="PF00024">
    <property type="entry name" value="PAN_1"/>
    <property type="match status" value="1"/>
</dbReference>
<sequence length="603" mass="67045">MIGAIDEHVTTPRDMYDPIYDLMSKQLVDANTVHDTSEFYQACAYNRLNQVEEYLSTVQVEMKVNDIRRRSSVGIPNRPDTSAVTEDPINFFEANDMGTALHTAILHRNYDIVKLLIEHHAVPNRCSTDRTTEKQIRLRQTFEITSKWYPEGKRAYRSTSMTREELNDYVVGYTNSALNFLLYALTSREFRQAFIKLLYKQRFQRKQQRRLDIKRLKWNINKGIPISLASSQLYDPSTGQWNTTASMATARDAHTATLSHIHLDDFGTLFAPADPIELINTISVSSRIGCAQTCNLNSLCRTLDYDTLSKRCRLFEGEITTGQVNRSAAVPSTSRVGSIAYTQQLYLVYNQTCNQCQINRYLLCINNTCQCPPHTYWNGSMCLNQGYNGSSCQNGEWCRNDKNITCSSSHLCDQWNFTTSMTIAREDHTATLLNSGKLLVTGGMNTSGSALPSCEIYDPSSGQWNTTASMATAREQHTATLLNSGKVLVTGGYTTSGYLAGCEIYDPSSGQWNTTASMATAREQHTATLLNSGKVLVTGGYTTSGILAGCEIYDPSSGQWNTTASMATARQVHTATLLNSGKVLVTGGEESSGQLASCEIYYP</sequence>
<evidence type="ECO:0000313" key="4">
    <source>
        <dbReference type="EMBL" id="CAF0879191.1"/>
    </source>
</evidence>
<proteinExistence type="predicted"/>
<feature type="domain" description="Apple" evidence="3">
    <location>
        <begin position="279"/>
        <end position="326"/>
    </location>
</feature>
<dbReference type="Pfam" id="PF24681">
    <property type="entry name" value="Kelch_KLHDC2_KLHL20_DRC7"/>
    <property type="match status" value="1"/>
</dbReference>
<dbReference type="Proteomes" id="UP000663829">
    <property type="component" value="Unassembled WGS sequence"/>
</dbReference>
<comment type="caution">
    <text evidence="4">The sequence shown here is derived from an EMBL/GenBank/DDBJ whole genome shotgun (WGS) entry which is preliminary data.</text>
</comment>
<dbReference type="EMBL" id="CAJNOQ010001235">
    <property type="protein sequence ID" value="CAF0879191.1"/>
    <property type="molecule type" value="Genomic_DNA"/>
</dbReference>
<dbReference type="InterPro" id="IPR002110">
    <property type="entry name" value="Ankyrin_rpt"/>
</dbReference>
<dbReference type="Pfam" id="PF13606">
    <property type="entry name" value="Ank_3"/>
    <property type="match status" value="1"/>
</dbReference>